<evidence type="ECO:0000256" key="1">
    <source>
        <dbReference type="ARBA" id="ARBA00004141"/>
    </source>
</evidence>
<dbReference type="Pfam" id="PF20684">
    <property type="entry name" value="Fung_rhodopsin"/>
    <property type="match status" value="1"/>
</dbReference>
<dbReference type="Proteomes" id="UP001590950">
    <property type="component" value="Unassembled WGS sequence"/>
</dbReference>
<feature type="compositionally biased region" description="Basic and acidic residues" evidence="6">
    <location>
        <begin position="151"/>
        <end position="164"/>
    </location>
</feature>
<proteinExistence type="inferred from homology"/>
<gene>
    <name evidence="9" type="ORF">N7G274_005849</name>
</gene>
<comment type="similarity">
    <text evidence="5">Belongs to the SAT4 family.</text>
</comment>
<evidence type="ECO:0000256" key="6">
    <source>
        <dbReference type="SAM" id="MobiDB-lite"/>
    </source>
</evidence>
<comment type="caution">
    <text evidence="9">The sequence shown here is derived from an EMBL/GenBank/DDBJ whole genome shotgun (WGS) entry which is preliminary data.</text>
</comment>
<evidence type="ECO:0000313" key="10">
    <source>
        <dbReference type="Proteomes" id="UP001590950"/>
    </source>
</evidence>
<reference evidence="9 10" key="1">
    <citation type="submission" date="2024-09" db="EMBL/GenBank/DDBJ databases">
        <title>Rethinking Asexuality: The Enigmatic Case of Functional Sexual Genes in Lepraria (Stereocaulaceae).</title>
        <authorList>
            <person name="Doellman M."/>
            <person name="Sun Y."/>
            <person name="Barcenas-Pena A."/>
            <person name="Lumbsch H.T."/>
            <person name="Grewe F."/>
        </authorList>
    </citation>
    <scope>NUCLEOTIDE SEQUENCE [LARGE SCALE GENOMIC DNA]</scope>
    <source>
        <strain evidence="9 10">Mercado 3170</strain>
    </source>
</reference>
<keyword evidence="10" id="KW-1185">Reference proteome</keyword>
<accession>A0ABR4A6D7</accession>
<feature type="transmembrane region" description="Helical" evidence="7">
    <location>
        <begin position="23"/>
        <end position="48"/>
    </location>
</feature>
<dbReference type="EMBL" id="JBEFKJ010000017">
    <property type="protein sequence ID" value="KAL2041467.1"/>
    <property type="molecule type" value="Genomic_DNA"/>
</dbReference>
<evidence type="ECO:0000256" key="5">
    <source>
        <dbReference type="ARBA" id="ARBA00038359"/>
    </source>
</evidence>
<feature type="domain" description="Rhodopsin" evidence="8">
    <location>
        <begin position="28"/>
        <end position="119"/>
    </location>
</feature>
<keyword evidence="3 7" id="KW-1133">Transmembrane helix</keyword>
<evidence type="ECO:0000256" key="7">
    <source>
        <dbReference type="SAM" id="Phobius"/>
    </source>
</evidence>
<sequence length="179" mass="19646">MQCGGRPLSTLLHSPPLCQGRGALAGVSATGFANAIIDTVIFVLPVRMVWSLQMSYGRKWAVSAMFSLGLIGVIISIARAVRTFYMSRFDSAFIIWSTAEAAIALICACLPSLRPLFARCYARIASSIPRKSAPTERPLSTKITSPTSRDATQRDRRDEDKVPLSREVRLVDSHDCENQ</sequence>
<feature type="transmembrane region" description="Helical" evidence="7">
    <location>
        <begin position="93"/>
        <end position="113"/>
    </location>
</feature>
<name>A0ABR4A6D7_9LECA</name>
<feature type="compositionally biased region" description="Polar residues" evidence="6">
    <location>
        <begin position="141"/>
        <end position="150"/>
    </location>
</feature>
<dbReference type="PANTHER" id="PTHR33048">
    <property type="entry name" value="PTH11-LIKE INTEGRAL MEMBRANE PROTEIN (AFU_ORTHOLOGUE AFUA_5G11245)"/>
    <property type="match status" value="1"/>
</dbReference>
<feature type="transmembrane region" description="Helical" evidence="7">
    <location>
        <begin position="60"/>
        <end position="81"/>
    </location>
</feature>
<evidence type="ECO:0000259" key="8">
    <source>
        <dbReference type="Pfam" id="PF20684"/>
    </source>
</evidence>
<evidence type="ECO:0000256" key="2">
    <source>
        <dbReference type="ARBA" id="ARBA00022692"/>
    </source>
</evidence>
<dbReference type="InterPro" id="IPR052337">
    <property type="entry name" value="SAT4-like"/>
</dbReference>
<feature type="region of interest" description="Disordered" evidence="6">
    <location>
        <begin position="132"/>
        <end position="164"/>
    </location>
</feature>
<dbReference type="PANTHER" id="PTHR33048:SF47">
    <property type="entry name" value="INTEGRAL MEMBRANE PROTEIN-RELATED"/>
    <property type="match status" value="1"/>
</dbReference>
<evidence type="ECO:0000313" key="9">
    <source>
        <dbReference type="EMBL" id="KAL2041467.1"/>
    </source>
</evidence>
<evidence type="ECO:0000256" key="3">
    <source>
        <dbReference type="ARBA" id="ARBA00022989"/>
    </source>
</evidence>
<comment type="subcellular location">
    <subcellularLocation>
        <location evidence="1">Membrane</location>
        <topology evidence="1">Multi-pass membrane protein</topology>
    </subcellularLocation>
</comment>
<evidence type="ECO:0000256" key="4">
    <source>
        <dbReference type="ARBA" id="ARBA00023136"/>
    </source>
</evidence>
<protein>
    <recommendedName>
        <fullName evidence="8">Rhodopsin domain-containing protein</fullName>
    </recommendedName>
</protein>
<keyword evidence="4 7" id="KW-0472">Membrane</keyword>
<organism evidence="9 10">
    <name type="scientific">Stereocaulon virgatum</name>
    <dbReference type="NCBI Taxonomy" id="373712"/>
    <lineage>
        <taxon>Eukaryota</taxon>
        <taxon>Fungi</taxon>
        <taxon>Dikarya</taxon>
        <taxon>Ascomycota</taxon>
        <taxon>Pezizomycotina</taxon>
        <taxon>Lecanoromycetes</taxon>
        <taxon>OSLEUM clade</taxon>
        <taxon>Lecanoromycetidae</taxon>
        <taxon>Lecanorales</taxon>
        <taxon>Lecanorineae</taxon>
        <taxon>Stereocaulaceae</taxon>
        <taxon>Stereocaulon</taxon>
    </lineage>
</organism>
<dbReference type="InterPro" id="IPR049326">
    <property type="entry name" value="Rhodopsin_dom_fungi"/>
</dbReference>
<keyword evidence="2 7" id="KW-0812">Transmembrane</keyword>